<sequence length="90" mass="9685">MKMPRRVSQSGSPLESLVEPLNHLKFYNILIMMRKRNSCGIGPGAPEGLQSRETPGAGGCRPVLVARCCGALVPDVTRPGSTANDFLYGR</sequence>
<dbReference type="KEGG" id="sfu:Sfum_1658"/>
<dbReference type="AlphaFoldDB" id="A0LIU3"/>
<organism evidence="1 2">
    <name type="scientific">Syntrophobacter fumaroxidans (strain DSM 10017 / MPOB)</name>
    <dbReference type="NCBI Taxonomy" id="335543"/>
    <lineage>
        <taxon>Bacteria</taxon>
        <taxon>Pseudomonadati</taxon>
        <taxon>Thermodesulfobacteriota</taxon>
        <taxon>Syntrophobacteria</taxon>
        <taxon>Syntrophobacterales</taxon>
        <taxon>Syntrophobacteraceae</taxon>
        <taxon>Syntrophobacter</taxon>
    </lineage>
</organism>
<dbReference type="EMBL" id="CP000478">
    <property type="protein sequence ID" value="ABK17345.1"/>
    <property type="molecule type" value="Genomic_DNA"/>
</dbReference>
<accession>A0LIU3</accession>
<protein>
    <submittedName>
        <fullName evidence="1">Uncharacterized protein</fullName>
    </submittedName>
</protein>
<evidence type="ECO:0000313" key="2">
    <source>
        <dbReference type="Proteomes" id="UP000001784"/>
    </source>
</evidence>
<keyword evidence="2" id="KW-1185">Reference proteome</keyword>
<gene>
    <name evidence="1" type="ordered locus">Sfum_1658</name>
</gene>
<dbReference type="InParanoid" id="A0LIU3"/>
<reference evidence="1 2" key="1">
    <citation type="submission" date="2006-10" db="EMBL/GenBank/DDBJ databases">
        <title>Complete sequence of Syntrophobacter fumaroxidans MPOB.</title>
        <authorList>
            <consortium name="US DOE Joint Genome Institute"/>
            <person name="Copeland A."/>
            <person name="Lucas S."/>
            <person name="Lapidus A."/>
            <person name="Barry K."/>
            <person name="Detter J.C."/>
            <person name="Glavina del Rio T."/>
            <person name="Hammon N."/>
            <person name="Israni S."/>
            <person name="Pitluck S."/>
            <person name="Goltsman E.G."/>
            <person name="Martinez M."/>
            <person name="Schmutz J."/>
            <person name="Larimer F."/>
            <person name="Land M."/>
            <person name="Hauser L."/>
            <person name="Kyrpides N."/>
            <person name="Kim E."/>
            <person name="Boone D.R."/>
            <person name="Brockman F."/>
            <person name="Culley D."/>
            <person name="Ferry J."/>
            <person name="Gunsalus R."/>
            <person name="McInerney M.J."/>
            <person name="Morrison M."/>
            <person name="Plugge C."/>
            <person name="Rohlin L."/>
            <person name="Scholten J."/>
            <person name="Sieber J."/>
            <person name="Stams A.J.M."/>
            <person name="Worm P."/>
            <person name="Henstra A.M."/>
            <person name="Richardson P."/>
        </authorList>
    </citation>
    <scope>NUCLEOTIDE SEQUENCE [LARGE SCALE GENOMIC DNA]</scope>
    <source>
        <strain evidence="2">DSM 10017 / MPOB</strain>
    </source>
</reference>
<evidence type="ECO:0000313" key="1">
    <source>
        <dbReference type="EMBL" id="ABK17345.1"/>
    </source>
</evidence>
<proteinExistence type="predicted"/>
<dbReference type="Proteomes" id="UP000001784">
    <property type="component" value="Chromosome"/>
</dbReference>
<dbReference type="HOGENOM" id="CLU_2439721_0_0_7"/>
<name>A0LIU3_SYNFM</name>